<dbReference type="GO" id="GO:0000776">
    <property type="term" value="C:kinetochore"/>
    <property type="evidence" value="ECO:0007669"/>
    <property type="project" value="TreeGrafter"/>
</dbReference>
<dbReference type="GO" id="GO:0051315">
    <property type="term" value="P:attachment of mitotic spindle microtubules to kinetochore"/>
    <property type="evidence" value="ECO:0007669"/>
    <property type="project" value="TreeGrafter"/>
</dbReference>
<keyword evidence="4" id="KW-0132">Cell division</keyword>
<dbReference type="PANTHER" id="PTHR23168">
    <property type="entry name" value="MITOTIC SPINDLE ASSEMBLY CHECKPOINT PROTEIN MAD1 MITOTIC ARREST DEFICIENT-LIKE PROTEIN 1"/>
    <property type="match status" value="1"/>
</dbReference>
<evidence type="ECO:0000256" key="6">
    <source>
        <dbReference type="ARBA" id="ARBA00023242"/>
    </source>
</evidence>
<dbReference type="Gene3D" id="6.10.250.90">
    <property type="match status" value="1"/>
</dbReference>
<feature type="coiled-coil region" evidence="8">
    <location>
        <begin position="224"/>
        <end position="297"/>
    </location>
</feature>
<dbReference type="GO" id="GO:0051301">
    <property type="term" value="P:cell division"/>
    <property type="evidence" value="ECO:0007669"/>
    <property type="project" value="UniProtKB-KW"/>
</dbReference>
<evidence type="ECO:0000256" key="5">
    <source>
        <dbReference type="ARBA" id="ARBA00022776"/>
    </source>
</evidence>
<keyword evidence="11" id="KW-1185">Reference proteome</keyword>
<keyword evidence="7" id="KW-0131">Cell cycle</keyword>
<feature type="coiled-coil region" evidence="8">
    <location>
        <begin position="323"/>
        <end position="384"/>
    </location>
</feature>
<dbReference type="GO" id="GO:0072686">
    <property type="term" value="C:mitotic spindle"/>
    <property type="evidence" value="ECO:0007669"/>
    <property type="project" value="TreeGrafter"/>
</dbReference>
<dbReference type="GO" id="GO:0005635">
    <property type="term" value="C:nuclear envelope"/>
    <property type="evidence" value="ECO:0007669"/>
    <property type="project" value="TreeGrafter"/>
</dbReference>
<evidence type="ECO:0000256" key="2">
    <source>
        <dbReference type="ARBA" id="ARBA00008029"/>
    </source>
</evidence>
<gene>
    <name evidence="10" type="primary">MAD1</name>
    <name evidence="10" type="ORF">DNF11_1679</name>
</gene>
<dbReference type="EMBL" id="CP033150">
    <property type="protein sequence ID" value="AYO42629.1"/>
    <property type="molecule type" value="Genomic_DNA"/>
</dbReference>
<evidence type="ECO:0000313" key="11">
    <source>
        <dbReference type="Proteomes" id="UP000269793"/>
    </source>
</evidence>
<dbReference type="PANTHER" id="PTHR23168:SF0">
    <property type="entry name" value="MITOTIC SPINDLE ASSEMBLY CHECKPOINT PROTEIN MAD1"/>
    <property type="match status" value="1"/>
</dbReference>
<feature type="region of interest" description="Disordered" evidence="9">
    <location>
        <begin position="1"/>
        <end position="107"/>
    </location>
</feature>
<dbReference type="GO" id="GO:0007094">
    <property type="term" value="P:mitotic spindle assembly checkpoint signaling"/>
    <property type="evidence" value="ECO:0007669"/>
    <property type="project" value="InterPro"/>
</dbReference>
<feature type="compositionally biased region" description="Low complexity" evidence="9">
    <location>
        <begin position="26"/>
        <end position="37"/>
    </location>
</feature>
<keyword evidence="6" id="KW-0539">Nucleus</keyword>
<feature type="compositionally biased region" description="Polar residues" evidence="9">
    <location>
        <begin position="12"/>
        <end position="23"/>
    </location>
</feature>
<evidence type="ECO:0000256" key="4">
    <source>
        <dbReference type="ARBA" id="ARBA00022618"/>
    </source>
</evidence>
<organism evidence="10 11">
    <name type="scientific">Malassezia restricta (strain ATCC 96810 / NBRC 103918 / CBS 7877)</name>
    <name type="common">Seborrheic dermatitis infection agent</name>
    <dbReference type="NCBI Taxonomy" id="425264"/>
    <lineage>
        <taxon>Eukaryota</taxon>
        <taxon>Fungi</taxon>
        <taxon>Dikarya</taxon>
        <taxon>Basidiomycota</taxon>
        <taxon>Ustilaginomycotina</taxon>
        <taxon>Malasseziomycetes</taxon>
        <taxon>Malasseziales</taxon>
        <taxon>Malasseziaceae</taxon>
        <taxon>Malassezia</taxon>
    </lineage>
</organism>
<proteinExistence type="inferred from homology"/>
<evidence type="ECO:0000256" key="1">
    <source>
        <dbReference type="ARBA" id="ARBA00004123"/>
    </source>
</evidence>
<reference evidence="10 11" key="1">
    <citation type="submission" date="2018-10" db="EMBL/GenBank/DDBJ databases">
        <title>Complete genome sequence of Malassezia restricta CBS 7877.</title>
        <authorList>
            <person name="Morand S.C."/>
            <person name="Bertignac M."/>
            <person name="Iltis A."/>
            <person name="Kolder I."/>
            <person name="Pirovano W."/>
            <person name="Jourdain R."/>
            <person name="Clavaud C."/>
        </authorList>
    </citation>
    <scope>NUCLEOTIDE SEQUENCE [LARGE SCALE GENOMIC DNA]</scope>
    <source>
        <strain evidence="10 11">CBS 7877</strain>
    </source>
</reference>
<evidence type="ECO:0000313" key="10">
    <source>
        <dbReference type="EMBL" id="AYO42629.1"/>
    </source>
</evidence>
<keyword evidence="5" id="KW-0498">Mitosis</keyword>
<dbReference type="VEuPathDB" id="FungiDB:DNF11_1679"/>
<feature type="coiled-coil region" evidence="8">
    <location>
        <begin position="496"/>
        <end position="592"/>
    </location>
</feature>
<dbReference type="InterPro" id="IPR008672">
    <property type="entry name" value="Mad1"/>
</dbReference>
<dbReference type="AlphaFoldDB" id="A0A3G2S5K0"/>
<accession>A0A3G2S5K0</accession>
<dbReference type="STRING" id="425264.A0A3G2S5K0"/>
<dbReference type="SUPFAM" id="SSF75704">
    <property type="entry name" value="Mitotic arrest deficient-like 1, Mad1"/>
    <property type="match status" value="1"/>
</dbReference>
<keyword evidence="8" id="KW-0175">Coiled coil</keyword>
<dbReference type="Gene3D" id="3.30.457.60">
    <property type="match status" value="1"/>
</dbReference>
<evidence type="ECO:0000256" key="9">
    <source>
        <dbReference type="SAM" id="MobiDB-lite"/>
    </source>
</evidence>
<feature type="compositionally biased region" description="Polar residues" evidence="9">
    <location>
        <begin position="83"/>
        <end position="102"/>
    </location>
</feature>
<comment type="subcellular location">
    <subcellularLocation>
        <location evidence="1">Nucleus</location>
    </subcellularLocation>
</comment>
<dbReference type="OrthoDB" id="331602at2759"/>
<dbReference type="Pfam" id="PF05557">
    <property type="entry name" value="MAD"/>
    <property type="match status" value="1"/>
</dbReference>
<comment type="similarity">
    <text evidence="2">Belongs to the MAD1 family.</text>
</comment>
<feature type="coiled-coil region" evidence="8">
    <location>
        <begin position="631"/>
        <end position="693"/>
    </location>
</feature>
<protein>
    <recommendedName>
        <fullName evidence="3">Spindle assembly checkpoint component MAD1</fullName>
    </recommendedName>
</protein>
<feature type="coiled-coil region" evidence="8">
    <location>
        <begin position="171"/>
        <end position="198"/>
    </location>
</feature>
<sequence>MAGAERDALPETISTPSHTSQRRNVAALASSLPLPSSRRVTTPHQAPPNDRRTPLAQGPLGGYRSLSRSKGTPMHDKLLGKRSFSSSSLQEQGGFSTPQPQGSKRPLVSSVLATAPRPTRVTSNEHDAFQTPLVQRQRHHGISPSPSSDDYELQMLRSEYERRIQTEQHANQVMEVQMRSQLRELEALKCQRVEVLREWETERAMQQEKQRAWDKVRSETEAQLASLRADSLRLQSRNDELESQLSATARDAHTESVSIKSQLARLQTECELSTSQNESLSRTNEHLLARINELESAPLEKSAPSDEDAALFKDQLSQSLTTIQRLEAANVRLTSENKRLADASARIDVLRESNRGLEAKLTQLPKLQEALLEKDAELASLRDEQSRWISVLEHGIKTEEHAAFMAAAHASDQAPPQTAVPETLSPETLPAYISTLRGTVMGLYARIEGLGHSVEQMRTANLDLSRRAAQDSETETQLRKELHQKSDLLLRAQRQLDIQSDDLRRCKEVLESFEQEAQQGDTSYEATHQRRITGLEERIALLMAECDSLTQKLAESERVPPTANHPASEEALHVLEAQFRELEQHAQALSTENETLWLRVGRGEFNAERERCLVLTDNPVSRDLAVRTSTLEALRKENAGLLEQVEALHKQLTSAHLPAPATGTDAVVPLQTVDNLRAELTKLQETLQLKDKGMLRLKQVFTAQANLFREAVQSLFGYKIRFMENGKVKLTSAYAGSARGTTLVFRSDEGNVGEMKLQGEANDGLANVAHLRDYWLSDGIRHSVPCFLAALNLELYENTTQAIRSSFGADVEA</sequence>
<evidence type="ECO:0000256" key="3">
    <source>
        <dbReference type="ARBA" id="ARBA00022019"/>
    </source>
</evidence>
<evidence type="ECO:0000256" key="7">
    <source>
        <dbReference type="ARBA" id="ARBA00023306"/>
    </source>
</evidence>
<evidence type="ECO:0000256" key="8">
    <source>
        <dbReference type="SAM" id="Coils"/>
    </source>
</evidence>
<dbReference type="Proteomes" id="UP000269793">
    <property type="component" value="Chromosome III"/>
</dbReference>
<name>A0A3G2S5K0_MALR7</name>